<name>A0AA36GM74_CYLNA</name>
<protein>
    <submittedName>
        <fullName evidence="2">Uncharacterized protein</fullName>
    </submittedName>
</protein>
<gene>
    <name evidence="2" type="ORF">CYNAS_LOCUS6637</name>
</gene>
<proteinExistence type="predicted"/>
<evidence type="ECO:0000313" key="3">
    <source>
        <dbReference type="Proteomes" id="UP001176961"/>
    </source>
</evidence>
<sequence>MAKVESIIELFLRANLLHLQKSAVTPRADPVKKAVADYLEAQLQTCRLAIDPEKAGGDVGTFQPQNDDYFGNASTPRQPAQTP</sequence>
<evidence type="ECO:0000313" key="2">
    <source>
        <dbReference type="EMBL" id="CAJ0594654.1"/>
    </source>
</evidence>
<reference evidence="2" key="1">
    <citation type="submission" date="2023-07" db="EMBL/GenBank/DDBJ databases">
        <authorList>
            <consortium name="CYATHOMIX"/>
        </authorList>
    </citation>
    <scope>NUCLEOTIDE SEQUENCE</scope>
    <source>
        <strain evidence="2">N/A</strain>
    </source>
</reference>
<feature type="region of interest" description="Disordered" evidence="1">
    <location>
        <begin position="57"/>
        <end position="83"/>
    </location>
</feature>
<comment type="caution">
    <text evidence="2">The sequence shown here is derived from an EMBL/GenBank/DDBJ whole genome shotgun (WGS) entry which is preliminary data.</text>
</comment>
<dbReference type="AlphaFoldDB" id="A0AA36GM74"/>
<evidence type="ECO:0000256" key="1">
    <source>
        <dbReference type="SAM" id="MobiDB-lite"/>
    </source>
</evidence>
<accession>A0AA36GM74</accession>
<organism evidence="2 3">
    <name type="scientific">Cylicocyclus nassatus</name>
    <name type="common">Nematode worm</name>
    <dbReference type="NCBI Taxonomy" id="53992"/>
    <lineage>
        <taxon>Eukaryota</taxon>
        <taxon>Metazoa</taxon>
        <taxon>Ecdysozoa</taxon>
        <taxon>Nematoda</taxon>
        <taxon>Chromadorea</taxon>
        <taxon>Rhabditida</taxon>
        <taxon>Rhabditina</taxon>
        <taxon>Rhabditomorpha</taxon>
        <taxon>Strongyloidea</taxon>
        <taxon>Strongylidae</taxon>
        <taxon>Cylicocyclus</taxon>
    </lineage>
</organism>
<keyword evidence="3" id="KW-1185">Reference proteome</keyword>
<feature type="compositionally biased region" description="Polar residues" evidence="1">
    <location>
        <begin position="62"/>
        <end position="83"/>
    </location>
</feature>
<dbReference type="EMBL" id="CATQJL010000112">
    <property type="protein sequence ID" value="CAJ0594654.1"/>
    <property type="molecule type" value="Genomic_DNA"/>
</dbReference>
<dbReference type="Proteomes" id="UP001176961">
    <property type="component" value="Unassembled WGS sequence"/>
</dbReference>